<sequence>MTKVQEIRENQSNFLRTCSSPRPLEFFKRFKFRSKSSGYSNYKLGLEKALKDEPNSENLLEMERKYNNDEFKDEWTLYDDWKKNKKVNDKVRKRKREAHATFHAQLDNDLIGRKETDGNPISNNENEEPGKATSSVEPDIINPVNNNIDKEGEEDDSKILVHDILDDIVSASQAEKDILDIYRSNFSQCLVMDLRLNSELSLSLNQELQDKILHEVFDPIDNKYIPDEIHKYLSDFFNADHGKQGWCEAIRSIVIYENDSGLLKDIKELLKETLGRFVKAFSLDALNPLRDVTVLERPHLNQFVHPLIDSVLGEITLQGKSRAMADGAGFLNDVSNYQIVCMEGAKPGARKKKIVDDDEKNIRNMMQLFDHVIISEAMERRQIYTDLRIYGATAYRTELSLSMLDFHGTYRLFEIDRFSLPKDWVDMPNFVFMYEALMKWAMCIRYTRENLIAQRKKRRMGRYSEARIVKKLA</sequence>
<gene>
    <name evidence="2" type="ORF">FWILDA_LOCUS12330</name>
</gene>
<reference evidence="2" key="1">
    <citation type="submission" date="2022-08" db="EMBL/GenBank/DDBJ databases">
        <authorList>
            <person name="Kallberg Y."/>
            <person name="Tangrot J."/>
            <person name="Rosling A."/>
        </authorList>
    </citation>
    <scope>NUCLEOTIDE SEQUENCE</scope>
    <source>
        <strain evidence="2">Wild A</strain>
    </source>
</reference>
<feature type="compositionally biased region" description="Low complexity" evidence="1">
    <location>
        <begin position="138"/>
        <end position="147"/>
    </location>
</feature>
<dbReference type="EMBL" id="CAMKVN010003935">
    <property type="protein sequence ID" value="CAI2185944.1"/>
    <property type="molecule type" value="Genomic_DNA"/>
</dbReference>
<dbReference type="OrthoDB" id="15001at2759"/>
<keyword evidence="3" id="KW-1185">Reference proteome</keyword>
<evidence type="ECO:0000313" key="3">
    <source>
        <dbReference type="Proteomes" id="UP001153678"/>
    </source>
</evidence>
<proteinExistence type="predicted"/>
<dbReference type="AlphaFoldDB" id="A0A9W4SY64"/>
<protein>
    <submittedName>
        <fullName evidence="2">14656_t:CDS:1</fullName>
    </submittedName>
</protein>
<dbReference type="Proteomes" id="UP001153678">
    <property type="component" value="Unassembled WGS sequence"/>
</dbReference>
<evidence type="ECO:0000313" key="2">
    <source>
        <dbReference type="EMBL" id="CAI2185944.1"/>
    </source>
</evidence>
<evidence type="ECO:0000256" key="1">
    <source>
        <dbReference type="SAM" id="MobiDB-lite"/>
    </source>
</evidence>
<comment type="caution">
    <text evidence="2">The sequence shown here is derived from an EMBL/GenBank/DDBJ whole genome shotgun (WGS) entry which is preliminary data.</text>
</comment>
<accession>A0A9W4SY64</accession>
<feature type="region of interest" description="Disordered" evidence="1">
    <location>
        <begin position="107"/>
        <end position="151"/>
    </location>
</feature>
<name>A0A9W4SY64_9GLOM</name>
<feature type="non-terminal residue" evidence="2">
    <location>
        <position position="1"/>
    </location>
</feature>
<organism evidence="2 3">
    <name type="scientific">Funneliformis geosporum</name>
    <dbReference type="NCBI Taxonomy" id="1117311"/>
    <lineage>
        <taxon>Eukaryota</taxon>
        <taxon>Fungi</taxon>
        <taxon>Fungi incertae sedis</taxon>
        <taxon>Mucoromycota</taxon>
        <taxon>Glomeromycotina</taxon>
        <taxon>Glomeromycetes</taxon>
        <taxon>Glomerales</taxon>
        <taxon>Glomeraceae</taxon>
        <taxon>Funneliformis</taxon>
    </lineage>
</organism>